<evidence type="ECO:0000313" key="1">
    <source>
        <dbReference type="EMBL" id="QCS41108.1"/>
    </source>
</evidence>
<dbReference type="AlphaFoldDB" id="A0A4V1FXV7"/>
<accession>A0A4V1FXV7</accession>
<dbReference type="RefSeq" id="WP_138243625.1">
    <property type="nucleotide sequence ID" value="NZ_CP040330.1"/>
</dbReference>
<dbReference type="Proteomes" id="UP000302218">
    <property type="component" value="Chromosome"/>
</dbReference>
<dbReference type="OrthoDB" id="351271at2157"/>
<protein>
    <submittedName>
        <fullName evidence="1">Uncharacterized protein</fullName>
    </submittedName>
</protein>
<evidence type="ECO:0000313" key="2">
    <source>
        <dbReference type="Proteomes" id="UP000302218"/>
    </source>
</evidence>
<reference evidence="2" key="1">
    <citation type="submission" date="2019-05" db="EMBL/GenBank/DDBJ databases">
        <title>Genome sequence and methylation pattern of the halophilic Archaeon Natrinema versiforme BOL5-4.</title>
        <authorList>
            <person name="DasSarma P."/>
            <person name="Anton B.P."/>
            <person name="DasSarma S.L."/>
            <person name="Martinez F.L."/>
            <person name="Guzman D."/>
            <person name="Roberts R.J."/>
            <person name="DasSarma S."/>
        </authorList>
    </citation>
    <scope>NUCLEOTIDE SEQUENCE [LARGE SCALE GENOMIC DNA]</scope>
    <source>
        <strain evidence="2">BOL5-4</strain>
    </source>
</reference>
<gene>
    <name evidence="1" type="ORF">FEJ81_01625</name>
</gene>
<dbReference type="GeneID" id="40263930"/>
<organism evidence="1 2">
    <name type="scientific">Natrinema versiforme</name>
    <dbReference type="NCBI Taxonomy" id="88724"/>
    <lineage>
        <taxon>Archaea</taxon>
        <taxon>Methanobacteriati</taxon>
        <taxon>Methanobacteriota</taxon>
        <taxon>Stenosarchaea group</taxon>
        <taxon>Halobacteria</taxon>
        <taxon>Halobacteriales</taxon>
        <taxon>Natrialbaceae</taxon>
        <taxon>Natrinema</taxon>
    </lineage>
</organism>
<name>A0A4V1FXV7_9EURY</name>
<dbReference type="KEGG" id="nvr:FEJ81_01625"/>
<dbReference type="EMBL" id="CP040330">
    <property type="protein sequence ID" value="QCS41108.1"/>
    <property type="molecule type" value="Genomic_DNA"/>
</dbReference>
<sequence>MSENISPLENPLLQEDDYTGRMYHLSLPETKEPNCGWLKQELEGSSVDLDEDDLADRDDLHIPEVFRSGVDNEAQIASIKNVSEFHQEGLNGIMGYLVHNESDTVKYDNKEVLILDQQSTKFLVFEVSGQAFLLMLASREIMRRVYNILSNTLEEFGFIVDEITLNHSEFEGIAESLVDTHLMTAVEDYEDSNIEKKHIMGHGFGESEEYKREKRQGAVHGQRFGTSQLDGSSKTIQISDDCLIRSYNNITLSMYLSMIASHIVPSLSLTIQTSVSAYTSETPRLHTED</sequence>
<proteinExistence type="predicted"/>